<dbReference type="InterPro" id="IPR010401">
    <property type="entry name" value="AGL/Gdb1"/>
</dbReference>
<keyword evidence="3" id="KW-1185">Reference proteome</keyword>
<dbReference type="InterPro" id="IPR032792">
    <property type="entry name" value="AGL_glucanoTrfase"/>
</dbReference>
<reference evidence="2 3" key="1">
    <citation type="journal article" date="2016" name="Mol. Biol. Evol.">
        <title>Comparative Genomics of Early-Diverging Mushroom-Forming Fungi Provides Insights into the Origins of Lignocellulose Decay Capabilities.</title>
        <authorList>
            <person name="Nagy L.G."/>
            <person name="Riley R."/>
            <person name="Tritt A."/>
            <person name="Adam C."/>
            <person name="Daum C."/>
            <person name="Floudas D."/>
            <person name="Sun H."/>
            <person name="Yadav J.S."/>
            <person name="Pangilinan J."/>
            <person name="Larsson K.H."/>
            <person name="Matsuura K."/>
            <person name="Barry K."/>
            <person name="Labutti K."/>
            <person name="Kuo R."/>
            <person name="Ohm R.A."/>
            <person name="Bhattacharya S.S."/>
            <person name="Shirouzu T."/>
            <person name="Yoshinaga Y."/>
            <person name="Martin F.M."/>
            <person name="Grigoriev I.V."/>
            <person name="Hibbett D.S."/>
        </authorList>
    </citation>
    <scope>NUCLEOTIDE SEQUENCE [LARGE SCALE GENOMIC DNA]</scope>
    <source>
        <strain evidence="2 3">CBS 109695</strain>
    </source>
</reference>
<dbReference type="GO" id="GO:0004135">
    <property type="term" value="F:amylo-alpha-1,6-glucosidase activity"/>
    <property type="evidence" value="ECO:0007669"/>
    <property type="project" value="InterPro"/>
</dbReference>
<protein>
    <submittedName>
        <fullName evidence="2">Glycoside hydrolase family 13 protein</fullName>
    </submittedName>
</protein>
<dbReference type="OrthoDB" id="10248904at2759"/>
<dbReference type="AlphaFoldDB" id="A0A166W3U8"/>
<dbReference type="PANTHER" id="PTHR10569">
    <property type="entry name" value="GLYCOGEN DEBRANCHING ENZYME"/>
    <property type="match status" value="1"/>
</dbReference>
<keyword evidence="2" id="KW-0378">Hydrolase</keyword>
<dbReference type="PANTHER" id="PTHR10569:SF2">
    <property type="entry name" value="GLYCOGEN DEBRANCHING ENZYME"/>
    <property type="match status" value="1"/>
</dbReference>
<gene>
    <name evidence="2" type="ORF">FIBSPDRAFT_924822</name>
</gene>
<proteinExistence type="predicted"/>
<sequence length="211" mass="22588">MCWTEALKLRAHGLDLMWGVAVGEGSCGGLVDGAEGAEAIVLGHRSPLAPCGNPLVEPYLPASRPPRYSVANSGWIWAADPLHNFVLPPTKAYLCREIIAWGDCVKLRHGAGPEDNPWPWTHTAAYAVGLVATFHDFCIDNCHSTPLHVGAYLLEAARVANPDLYVCAELCRGSEEMDFVFGRGHGTPFDGLALADDAALGLAHPRSGRHA</sequence>
<feature type="domain" description="Glycogen debranching enzyme glucanotransferase" evidence="1">
    <location>
        <begin position="65"/>
        <end position="165"/>
    </location>
</feature>
<dbReference type="Pfam" id="PF14701">
    <property type="entry name" value="hDGE_amylase"/>
    <property type="match status" value="1"/>
</dbReference>
<evidence type="ECO:0000313" key="3">
    <source>
        <dbReference type="Proteomes" id="UP000076532"/>
    </source>
</evidence>
<organism evidence="2 3">
    <name type="scientific">Athelia psychrophila</name>
    <dbReference type="NCBI Taxonomy" id="1759441"/>
    <lineage>
        <taxon>Eukaryota</taxon>
        <taxon>Fungi</taxon>
        <taxon>Dikarya</taxon>
        <taxon>Basidiomycota</taxon>
        <taxon>Agaricomycotina</taxon>
        <taxon>Agaricomycetes</taxon>
        <taxon>Agaricomycetidae</taxon>
        <taxon>Atheliales</taxon>
        <taxon>Atheliaceae</taxon>
        <taxon>Athelia</taxon>
    </lineage>
</organism>
<name>A0A166W3U8_9AGAM</name>
<accession>A0A166W3U8</accession>
<dbReference type="STRING" id="436010.A0A166W3U8"/>
<dbReference type="GO" id="GO:0004134">
    <property type="term" value="F:4-alpha-glucanotransferase activity"/>
    <property type="evidence" value="ECO:0007669"/>
    <property type="project" value="InterPro"/>
</dbReference>
<dbReference type="GO" id="GO:0005980">
    <property type="term" value="P:glycogen catabolic process"/>
    <property type="evidence" value="ECO:0007669"/>
    <property type="project" value="InterPro"/>
</dbReference>
<evidence type="ECO:0000313" key="2">
    <source>
        <dbReference type="EMBL" id="KZP33342.1"/>
    </source>
</evidence>
<dbReference type="SUPFAM" id="SSF51445">
    <property type="entry name" value="(Trans)glycosidases"/>
    <property type="match status" value="1"/>
</dbReference>
<dbReference type="InterPro" id="IPR017853">
    <property type="entry name" value="GH"/>
</dbReference>
<dbReference type="Proteomes" id="UP000076532">
    <property type="component" value="Unassembled WGS sequence"/>
</dbReference>
<dbReference type="EMBL" id="KV417483">
    <property type="protein sequence ID" value="KZP33342.1"/>
    <property type="molecule type" value="Genomic_DNA"/>
</dbReference>
<evidence type="ECO:0000259" key="1">
    <source>
        <dbReference type="Pfam" id="PF14701"/>
    </source>
</evidence>